<keyword evidence="5" id="KW-0805">Transcription regulation</keyword>
<evidence type="ECO:0000256" key="8">
    <source>
        <dbReference type="ARBA" id="ARBA00023242"/>
    </source>
</evidence>
<feature type="region of interest" description="Disordered" evidence="10">
    <location>
        <begin position="158"/>
        <end position="188"/>
    </location>
</feature>
<evidence type="ECO:0000259" key="11">
    <source>
        <dbReference type="PROSITE" id="PS51141"/>
    </source>
</evidence>
<evidence type="ECO:0000256" key="2">
    <source>
        <dbReference type="ARBA" id="ARBA00022723"/>
    </source>
</evidence>
<sequence>MRSVSLMEWNGKPPLQWDWENLIMFNGIPSENPKKLRETEIDITGEQGTNSGSFNSSGNGSGGGSGASGSDFDLACLSKSSKSASISSSPIGEVKTSKLTSEASGAIPEDYFDFKDDFMRSKMISTPAVEASVGSAEPLLSLKLGKRSYFEDVCVGSNPKNSSSSVTPTPAVTPVKRSKGSSQNSQAPRCQVEGCDLDLSSAKDYHRKHRVCQSHSRCPKVIVNGLERRFCQQCSRFHSLSEFDEKKRSCRRRLSDHNARRRKPQSESVHLNPARLSPTLYDGRHEMNIVWNRPLISYRPNADVALEGSPSSKFTIVKEYLRKPENVGGIEGQLQFANNDVTTSMPMNQHDSSSLFPSKVKAEVLNQGIEEPIVSSTVENTPYLHRALSLLSSNSWSSCEPKSASLEQSVHTNHAGMPQPVPHIMSQGLPLSSAGYWRTEQQQTETQVQNCLSELHVDDSLDKELDRLGFSYQGLVMAFMKLAMISSDYGSCGYFKCLELLVIFASATSCNA</sequence>
<evidence type="ECO:0000313" key="12">
    <source>
        <dbReference type="EMBL" id="KAJ4825007.1"/>
    </source>
</evidence>
<organism evidence="12 13">
    <name type="scientific">Turnera subulata</name>
    <dbReference type="NCBI Taxonomy" id="218843"/>
    <lineage>
        <taxon>Eukaryota</taxon>
        <taxon>Viridiplantae</taxon>
        <taxon>Streptophyta</taxon>
        <taxon>Embryophyta</taxon>
        <taxon>Tracheophyta</taxon>
        <taxon>Spermatophyta</taxon>
        <taxon>Magnoliopsida</taxon>
        <taxon>eudicotyledons</taxon>
        <taxon>Gunneridae</taxon>
        <taxon>Pentapetalae</taxon>
        <taxon>rosids</taxon>
        <taxon>fabids</taxon>
        <taxon>Malpighiales</taxon>
        <taxon>Passifloraceae</taxon>
        <taxon>Turnera</taxon>
    </lineage>
</organism>
<dbReference type="InterPro" id="IPR036893">
    <property type="entry name" value="SBP_sf"/>
</dbReference>
<dbReference type="PANTHER" id="PTHR31251:SF74">
    <property type="entry name" value="SQUAMOSA PROMOTER-BINDING-LIKE PROTEIN 2"/>
    <property type="match status" value="1"/>
</dbReference>
<evidence type="ECO:0000256" key="1">
    <source>
        <dbReference type="ARBA" id="ARBA00004123"/>
    </source>
</evidence>
<evidence type="ECO:0000256" key="9">
    <source>
        <dbReference type="PROSITE-ProRule" id="PRU00470"/>
    </source>
</evidence>
<evidence type="ECO:0000256" key="6">
    <source>
        <dbReference type="ARBA" id="ARBA00023125"/>
    </source>
</evidence>
<dbReference type="FunFam" id="4.10.1100.10:FF:000001">
    <property type="entry name" value="Squamosa promoter-binding-like protein 14"/>
    <property type="match status" value="1"/>
</dbReference>
<evidence type="ECO:0000256" key="4">
    <source>
        <dbReference type="ARBA" id="ARBA00022833"/>
    </source>
</evidence>
<evidence type="ECO:0000256" key="3">
    <source>
        <dbReference type="ARBA" id="ARBA00022771"/>
    </source>
</evidence>
<dbReference type="PANTHER" id="PTHR31251">
    <property type="entry name" value="SQUAMOSA PROMOTER-BINDING-LIKE PROTEIN 4"/>
    <property type="match status" value="1"/>
</dbReference>
<proteinExistence type="predicted"/>
<protein>
    <recommendedName>
        <fullName evidence="11">SBP-type domain-containing protein</fullName>
    </recommendedName>
</protein>
<dbReference type="Gene3D" id="4.10.1100.10">
    <property type="entry name" value="Transcription factor, SBP-box domain"/>
    <property type="match status" value="1"/>
</dbReference>
<reference evidence="12" key="2">
    <citation type="journal article" date="2023" name="Plants (Basel)">
        <title>Annotation of the Turnera subulata (Passifloraceae) Draft Genome Reveals the S-Locus Evolved after the Divergence of Turneroideae from Passifloroideae in a Stepwise Manner.</title>
        <authorList>
            <person name="Henning P.M."/>
            <person name="Roalson E.H."/>
            <person name="Mir W."/>
            <person name="McCubbin A.G."/>
            <person name="Shore J.S."/>
        </authorList>
    </citation>
    <scope>NUCLEOTIDE SEQUENCE</scope>
    <source>
        <strain evidence="12">F60SS</strain>
    </source>
</reference>
<keyword evidence="13" id="KW-1185">Reference proteome</keyword>
<reference evidence="12" key="1">
    <citation type="submission" date="2022-02" db="EMBL/GenBank/DDBJ databases">
        <authorList>
            <person name="Henning P.M."/>
            <person name="McCubbin A.G."/>
            <person name="Shore J.S."/>
        </authorList>
    </citation>
    <scope>NUCLEOTIDE SEQUENCE</scope>
    <source>
        <strain evidence="12">F60SS</strain>
        <tissue evidence="12">Leaves</tissue>
    </source>
</reference>
<keyword evidence="7" id="KW-0804">Transcription</keyword>
<feature type="region of interest" description="Disordered" evidence="10">
    <location>
        <begin position="45"/>
        <end position="66"/>
    </location>
</feature>
<keyword evidence="2" id="KW-0479">Metal-binding</keyword>
<gene>
    <name evidence="12" type="ORF">Tsubulata_040780</name>
</gene>
<dbReference type="Proteomes" id="UP001141552">
    <property type="component" value="Unassembled WGS sequence"/>
</dbReference>
<dbReference type="Pfam" id="PF03110">
    <property type="entry name" value="SBP"/>
    <property type="match status" value="1"/>
</dbReference>
<evidence type="ECO:0000313" key="13">
    <source>
        <dbReference type="Proteomes" id="UP001141552"/>
    </source>
</evidence>
<dbReference type="GO" id="GO:0005634">
    <property type="term" value="C:nucleus"/>
    <property type="evidence" value="ECO:0007669"/>
    <property type="project" value="UniProtKB-SubCell"/>
</dbReference>
<feature type="compositionally biased region" description="Low complexity" evidence="10">
    <location>
        <begin position="162"/>
        <end position="175"/>
    </location>
</feature>
<dbReference type="PROSITE" id="PS51141">
    <property type="entry name" value="ZF_SBP"/>
    <property type="match status" value="1"/>
</dbReference>
<feature type="domain" description="SBP-type" evidence="11">
    <location>
        <begin position="187"/>
        <end position="264"/>
    </location>
</feature>
<dbReference type="OrthoDB" id="514967at2759"/>
<dbReference type="EMBL" id="JAKUCV010007035">
    <property type="protein sequence ID" value="KAJ4825007.1"/>
    <property type="molecule type" value="Genomic_DNA"/>
</dbReference>
<name>A0A9Q0F707_9ROSI</name>
<dbReference type="AlphaFoldDB" id="A0A9Q0F707"/>
<dbReference type="GO" id="GO:0003677">
    <property type="term" value="F:DNA binding"/>
    <property type="evidence" value="ECO:0007669"/>
    <property type="project" value="UniProtKB-KW"/>
</dbReference>
<accession>A0A9Q0F707</accession>
<keyword evidence="6" id="KW-0238">DNA-binding</keyword>
<evidence type="ECO:0000256" key="5">
    <source>
        <dbReference type="ARBA" id="ARBA00023015"/>
    </source>
</evidence>
<dbReference type="InterPro" id="IPR044817">
    <property type="entry name" value="SBP-like"/>
</dbReference>
<evidence type="ECO:0000256" key="7">
    <source>
        <dbReference type="ARBA" id="ARBA00023163"/>
    </source>
</evidence>
<dbReference type="InterPro" id="IPR004333">
    <property type="entry name" value="SBP_dom"/>
</dbReference>
<comment type="subcellular location">
    <subcellularLocation>
        <location evidence="1">Nucleus</location>
    </subcellularLocation>
</comment>
<keyword evidence="8" id="KW-0539">Nucleus</keyword>
<keyword evidence="3 9" id="KW-0863">Zinc-finger</keyword>
<comment type="caution">
    <text evidence="12">The sequence shown here is derived from an EMBL/GenBank/DDBJ whole genome shotgun (WGS) entry which is preliminary data.</text>
</comment>
<keyword evidence="4" id="KW-0862">Zinc</keyword>
<evidence type="ECO:0000256" key="10">
    <source>
        <dbReference type="SAM" id="MobiDB-lite"/>
    </source>
</evidence>
<dbReference type="GO" id="GO:0008270">
    <property type="term" value="F:zinc ion binding"/>
    <property type="evidence" value="ECO:0007669"/>
    <property type="project" value="UniProtKB-KW"/>
</dbReference>
<dbReference type="SUPFAM" id="SSF103612">
    <property type="entry name" value="SBT domain"/>
    <property type="match status" value="1"/>
</dbReference>